<accession>A0ABW8L6C6</accession>
<dbReference type="InterPro" id="IPR001279">
    <property type="entry name" value="Metallo-B-lactamas"/>
</dbReference>
<dbReference type="EMBL" id="JBJDPD010000001">
    <property type="protein sequence ID" value="MFK4000007.1"/>
    <property type="molecule type" value="Genomic_DNA"/>
</dbReference>
<protein>
    <submittedName>
        <fullName evidence="2">MBL fold metallo-hydrolase</fullName>
    </submittedName>
</protein>
<keyword evidence="3" id="KW-1185">Reference proteome</keyword>
<dbReference type="InterPro" id="IPR050662">
    <property type="entry name" value="Sec-metab_biosynth-thioest"/>
</dbReference>
<dbReference type="InterPro" id="IPR036388">
    <property type="entry name" value="WH-like_DNA-bd_sf"/>
</dbReference>
<dbReference type="SUPFAM" id="SSF56281">
    <property type="entry name" value="Metallo-hydrolase/oxidoreductase"/>
    <property type="match status" value="1"/>
</dbReference>
<dbReference type="Gene3D" id="1.10.10.10">
    <property type="entry name" value="Winged helix-like DNA-binding domain superfamily/Winged helix DNA-binding domain"/>
    <property type="match status" value="1"/>
</dbReference>
<dbReference type="Pfam" id="PF00753">
    <property type="entry name" value="Lactamase_B"/>
    <property type="match status" value="1"/>
</dbReference>
<feature type="domain" description="Metallo-beta-lactamase" evidence="1">
    <location>
        <begin position="37"/>
        <end position="254"/>
    </location>
</feature>
<organism evidence="2 3">
    <name type="scientific">Psychrobacter namhaensis</name>
    <dbReference type="NCBI Taxonomy" id="292734"/>
    <lineage>
        <taxon>Bacteria</taxon>
        <taxon>Pseudomonadati</taxon>
        <taxon>Pseudomonadota</taxon>
        <taxon>Gammaproteobacteria</taxon>
        <taxon>Moraxellales</taxon>
        <taxon>Moraxellaceae</taxon>
        <taxon>Psychrobacter</taxon>
    </lineage>
</organism>
<reference evidence="2 3" key="1">
    <citation type="submission" date="2024-11" db="EMBL/GenBank/DDBJ databases">
        <title>The Natural Products Discovery Center: Release of the First 8490 Sequenced Strains for Exploring Actinobacteria Biosynthetic Diversity.</title>
        <authorList>
            <person name="Kalkreuter E."/>
            <person name="Kautsar S.A."/>
            <person name="Yang D."/>
            <person name="Bader C.D."/>
            <person name="Teijaro C.N."/>
            <person name="Fluegel L."/>
            <person name="Davis C.M."/>
            <person name="Simpson J.R."/>
            <person name="Lauterbach L."/>
            <person name="Steele A.D."/>
            <person name="Gui C."/>
            <person name="Meng S."/>
            <person name="Li G."/>
            <person name="Viehrig K."/>
            <person name="Ye F."/>
            <person name="Su P."/>
            <person name="Kiefer A.F."/>
            <person name="Nichols A."/>
            <person name="Cepeda A.J."/>
            <person name="Yan W."/>
            <person name="Fan B."/>
            <person name="Jiang Y."/>
            <person name="Adhikari A."/>
            <person name="Zheng C.-J."/>
            <person name="Schuster L."/>
            <person name="Cowan T.M."/>
            <person name="Smanski M.J."/>
            <person name="Chevrette M.G."/>
            <person name="De Carvalho L.P.S."/>
            <person name="Shen B."/>
        </authorList>
    </citation>
    <scope>NUCLEOTIDE SEQUENCE [LARGE SCALE GENOMIC DNA]</scope>
    <source>
        <strain evidence="2 3">NPDC077433</strain>
    </source>
</reference>
<dbReference type="PANTHER" id="PTHR23131">
    <property type="entry name" value="ENDORIBONUCLEASE LACTB2"/>
    <property type="match status" value="1"/>
</dbReference>
<dbReference type="InterPro" id="IPR036866">
    <property type="entry name" value="RibonucZ/Hydroxyglut_hydro"/>
</dbReference>
<sequence>MSTQQGSYITPPEFGELLVVSDGILWTRFKIPSKLDHINIYLIRDVDGWFVIDSGPASDENRDLWKSLIQNLPSPAKITGILITHSHPDHIGLAGWLEDYSDAPLYISEKEILQARLENRYRSTKDYSDLPHFYSRMDASLEDMQSLEEVWEYLDMMFGSLPTEVNIVKSGDTIEIGGESWHLWSGSGHSIEHICLQKASGEVMISGDQIIEHITPYVGLNYMSQETDPLAGWLAGLSDMIDWISTNALVLPAHNKPFYHGDERVREVLQHHQTSLDKLRKNLDQWRTVNELSSVLGWAKKKGFARCLALEETFAHVTYLVNTGEVVCETAELSGVLYYQLA</sequence>
<proteinExistence type="predicted"/>
<dbReference type="RefSeq" id="WP_025650712.1">
    <property type="nucleotide sequence ID" value="NZ_JBJDPD010000001.1"/>
</dbReference>
<comment type="caution">
    <text evidence="2">The sequence shown here is derived from an EMBL/GenBank/DDBJ whole genome shotgun (WGS) entry which is preliminary data.</text>
</comment>
<evidence type="ECO:0000259" key="1">
    <source>
        <dbReference type="SMART" id="SM00849"/>
    </source>
</evidence>
<dbReference type="Gene3D" id="3.60.15.10">
    <property type="entry name" value="Ribonuclease Z/Hydroxyacylglutathione hydrolase-like"/>
    <property type="match status" value="1"/>
</dbReference>
<name>A0ABW8L6C6_9GAMM</name>
<gene>
    <name evidence="2" type="ORF">ACI2I3_01480</name>
</gene>
<evidence type="ECO:0000313" key="3">
    <source>
        <dbReference type="Proteomes" id="UP001620234"/>
    </source>
</evidence>
<evidence type="ECO:0000313" key="2">
    <source>
        <dbReference type="EMBL" id="MFK4000007.1"/>
    </source>
</evidence>
<dbReference type="SMART" id="SM00849">
    <property type="entry name" value="Lactamase_B"/>
    <property type="match status" value="1"/>
</dbReference>
<dbReference type="Proteomes" id="UP001620234">
    <property type="component" value="Unassembled WGS sequence"/>
</dbReference>
<dbReference type="PANTHER" id="PTHR23131:SF4">
    <property type="entry name" value="METALLO-BETA-LACTAMASE SUPERFAMILY POTEIN"/>
    <property type="match status" value="1"/>
</dbReference>